<dbReference type="AlphaFoldDB" id="A0A182SZL1"/>
<accession>A0A182SZL1</accession>
<sequence length="243" mass="25909">MQTNWYPNDGAGSGTGNVYDGGGGGYYGCENVSFYGPPAMRTMDYTDKLKPTGFDPTSCYPGGIAVAGSTRGNFPGGFDGAVSGTSTCPGMPYQNATQGLGPQQHQAPVGMLYNQSQMMAPTVMGSNNDYHQQQHHQPPHVSSSNHHLVGGAYQPFCQALPPPPPPPHQQSSYGAELSGKSSEVVSQSLVPTSGTTSFLEQPYVAANYAPCQGPPPWNYAYCYGYYGQEPCPFVNMVDMEDFM</sequence>
<reference evidence="3" key="1">
    <citation type="submission" date="2013-09" db="EMBL/GenBank/DDBJ databases">
        <title>The Genome Sequence of Anopheles maculatus species B.</title>
        <authorList>
            <consortium name="The Broad Institute Genomics Platform"/>
            <person name="Neafsey D.E."/>
            <person name="Besansky N."/>
            <person name="Howell P."/>
            <person name="Walton C."/>
            <person name="Young S.K."/>
            <person name="Zeng Q."/>
            <person name="Gargeya S."/>
            <person name="Fitzgerald M."/>
            <person name="Haas B."/>
            <person name="Abouelleil A."/>
            <person name="Allen A.W."/>
            <person name="Alvarado L."/>
            <person name="Arachchi H.M."/>
            <person name="Berlin A.M."/>
            <person name="Chapman S.B."/>
            <person name="Gainer-Dewar J."/>
            <person name="Goldberg J."/>
            <person name="Griggs A."/>
            <person name="Gujja S."/>
            <person name="Hansen M."/>
            <person name="Howarth C."/>
            <person name="Imamovic A."/>
            <person name="Ireland A."/>
            <person name="Larimer J."/>
            <person name="McCowan C."/>
            <person name="Murphy C."/>
            <person name="Pearson M."/>
            <person name="Poon T.W."/>
            <person name="Priest M."/>
            <person name="Roberts A."/>
            <person name="Saif S."/>
            <person name="Shea T."/>
            <person name="Sisk P."/>
            <person name="Sykes S."/>
            <person name="Wortman J."/>
            <person name="Nusbaum C."/>
            <person name="Birren B."/>
        </authorList>
    </citation>
    <scope>NUCLEOTIDE SEQUENCE [LARGE SCALE GENOMIC DNA]</scope>
    <source>
        <strain evidence="3">maculatus3</strain>
    </source>
</reference>
<keyword evidence="3" id="KW-1185">Reference proteome</keyword>
<organism evidence="2 3">
    <name type="scientific">Anopheles maculatus</name>
    <dbReference type="NCBI Taxonomy" id="74869"/>
    <lineage>
        <taxon>Eukaryota</taxon>
        <taxon>Metazoa</taxon>
        <taxon>Ecdysozoa</taxon>
        <taxon>Arthropoda</taxon>
        <taxon>Hexapoda</taxon>
        <taxon>Insecta</taxon>
        <taxon>Pterygota</taxon>
        <taxon>Neoptera</taxon>
        <taxon>Endopterygota</taxon>
        <taxon>Diptera</taxon>
        <taxon>Nematocera</taxon>
        <taxon>Culicoidea</taxon>
        <taxon>Culicidae</taxon>
        <taxon>Anophelinae</taxon>
        <taxon>Anopheles</taxon>
        <taxon>Anopheles maculatus group</taxon>
    </lineage>
</organism>
<reference evidence="2" key="2">
    <citation type="submission" date="2020-05" db="UniProtKB">
        <authorList>
            <consortium name="EnsemblMetazoa"/>
        </authorList>
    </citation>
    <scope>IDENTIFICATION</scope>
    <source>
        <strain evidence="2">maculatus3</strain>
    </source>
</reference>
<protein>
    <submittedName>
        <fullName evidence="2">Uncharacterized protein</fullName>
    </submittedName>
</protein>
<evidence type="ECO:0000313" key="2">
    <source>
        <dbReference type="EnsemblMetazoa" id="AMAM016599-PA"/>
    </source>
</evidence>
<proteinExistence type="predicted"/>
<dbReference type="VEuPathDB" id="VectorBase:AMAM016599"/>
<feature type="compositionally biased region" description="Polar residues" evidence="1">
    <location>
        <begin position="169"/>
        <end position="180"/>
    </location>
</feature>
<name>A0A182SZL1_9DIPT</name>
<dbReference type="EnsemblMetazoa" id="AMAM016599-RA">
    <property type="protein sequence ID" value="AMAM016599-PA"/>
    <property type="gene ID" value="AMAM016599"/>
</dbReference>
<feature type="region of interest" description="Disordered" evidence="1">
    <location>
        <begin position="123"/>
        <end position="180"/>
    </location>
</feature>
<evidence type="ECO:0000256" key="1">
    <source>
        <dbReference type="SAM" id="MobiDB-lite"/>
    </source>
</evidence>
<evidence type="ECO:0000313" key="3">
    <source>
        <dbReference type="Proteomes" id="UP000075901"/>
    </source>
</evidence>
<dbReference type="Proteomes" id="UP000075901">
    <property type="component" value="Unassembled WGS sequence"/>
</dbReference>